<evidence type="ECO:0000256" key="1">
    <source>
        <dbReference type="ARBA" id="ARBA00004604"/>
    </source>
</evidence>
<keyword evidence="3" id="KW-0677">Repeat</keyword>
<keyword evidence="2" id="KW-0698">rRNA processing</keyword>
<dbReference type="PANTHER" id="PTHR23271">
    <property type="entry name" value="HEPATOCELLULAR CARCINOMA-ASSOCIATED ANTIGEN 66"/>
    <property type="match status" value="1"/>
</dbReference>
<sequence>ALEQLAPEMEDYKKRMVFSQREIARIVDTRRMFETRLRRGQKKLEDFLHYIDAEKRLERVRNRRIKKMGTGFSETDELLGRNILRIYRDALHHFDEPALIRDFAECCIKRGFYEELRDALLGKC</sequence>
<feature type="domain" description="U3 small nucleolar RNA-associated protein 6 N-terminal" evidence="5">
    <location>
        <begin position="2"/>
        <end position="70"/>
    </location>
</feature>
<evidence type="ECO:0000259" key="5">
    <source>
        <dbReference type="Pfam" id="PF08640"/>
    </source>
</evidence>
<dbReference type="PANTHER" id="PTHR23271:SF1">
    <property type="entry name" value="U3 SMALL NUCLEOLAR RNA-ASSOCIATED PROTEIN 6 HOMOLOG"/>
    <property type="match status" value="1"/>
</dbReference>
<feature type="non-terminal residue" evidence="6">
    <location>
        <position position="1"/>
    </location>
</feature>
<feature type="non-terminal residue" evidence="6">
    <location>
        <position position="124"/>
    </location>
</feature>
<dbReference type="GO" id="GO:0034388">
    <property type="term" value="C:Pwp2p-containing subcomplex of 90S preribosome"/>
    <property type="evidence" value="ECO:0007669"/>
    <property type="project" value="TreeGrafter"/>
</dbReference>
<dbReference type="InterPro" id="IPR055347">
    <property type="entry name" value="UTP6_N"/>
</dbReference>
<evidence type="ECO:0000256" key="2">
    <source>
        <dbReference type="ARBA" id="ARBA00022552"/>
    </source>
</evidence>
<keyword evidence="4" id="KW-0539">Nucleus</keyword>
<dbReference type="GO" id="GO:0000462">
    <property type="term" value="P:maturation of SSU-rRNA from tricistronic rRNA transcript (SSU-rRNA, 5.8S rRNA, LSU-rRNA)"/>
    <property type="evidence" value="ECO:0007669"/>
    <property type="project" value="InterPro"/>
</dbReference>
<dbReference type="AlphaFoldDB" id="A0A1B6HEL5"/>
<name>A0A1B6HEL5_9HEMI</name>
<dbReference type="Pfam" id="PF08640">
    <property type="entry name" value="U3_assoc_6"/>
    <property type="match status" value="1"/>
</dbReference>
<evidence type="ECO:0000313" key="6">
    <source>
        <dbReference type="EMBL" id="JAS73130.1"/>
    </source>
</evidence>
<dbReference type="GO" id="GO:0032040">
    <property type="term" value="C:small-subunit processome"/>
    <property type="evidence" value="ECO:0007669"/>
    <property type="project" value="TreeGrafter"/>
</dbReference>
<gene>
    <name evidence="6" type="ORF">g.56648</name>
</gene>
<dbReference type="GO" id="GO:0030515">
    <property type="term" value="F:snoRNA binding"/>
    <property type="evidence" value="ECO:0007669"/>
    <property type="project" value="InterPro"/>
</dbReference>
<comment type="subcellular location">
    <subcellularLocation>
        <location evidence="1">Nucleus</location>
        <location evidence="1">Nucleolus</location>
    </subcellularLocation>
</comment>
<dbReference type="InterPro" id="IPR013949">
    <property type="entry name" value="Utp6"/>
</dbReference>
<dbReference type="EMBL" id="GECU01034576">
    <property type="protein sequence ID" value="JAS73130.1"/>
    <property type="molecule type" value="Transcribed_RNA"/>
</dbReference>
<protein>
    <recommendedName>
        <fullName evidence="5">U3 small nucleolar RNA-associated protein 6 N-terminal domain-containing protein</fullName>
    </recommendedName>
</protein>
<evidence type="ECO:0000256" key="4">
    <source>
        <dbReference type="ARBA" id="ARBA00023242"/>
    </source>
</evidence>
<reference evidence="6" key="1">
    <citation type="submission" date="2015-11" db="EMBL/GenBank/DDBJ databases">
        <title>De novo transcriptome assembly of four potential Pierce s Disease insect vectors from Arizona vineyards.</title>
        <authorList>
            <person name="Tassone E.E."/>
        </authorList>
    </citation>
    <scope>NUCLEOTIDE SEQUENCE</scope>
</reference>
<organism evidence="6">
    <name type="scientific">Homalodisca liturata</name>
    <dbReference type="NCBI Taxonomy" id="320908"/>
    <lineage>
        <taxon>Eukaryota</taxon>
        <taxon>Metazoa</taxon>
        <taxon>Ecdysozoa</taxon>
        <taxon>Arthropoda</taxon>
        <taxon>Hexapoda</taxon>
        <taxon>Insecta</taxon>
        <taxon>Pterygota</taxon>
        <taxon>Neoptera</taxon>
        <taxon>Paraneoptera</taxon>
        <taxon>Hemiptera</taxon>
        <taxon>Auchenorrhyncha</taxon>
        <taxon>Membracoidea</taxon>
        <taxon>Cicadellidae</taxon>
        <taxon>Cicadellinae</taxon>
        <taxon>Proconiini</taxon>
        <taxon>Homalodisca</taxon>
    </lineage>
</organism>
<accession>A0A1B6HEL5</accession>
<proteinExistence type="predicted"/>
<evidence type="ECO:0000256" key="3">
    <source>
        <dbReference type="ARBA" id="ARBA00022737"/>
    </source>
</evidence>